<keyword evidence="1" id="KW-0175">Coiled coil</keyword>
<keyword evidence="2" id="KW-1133">Transmembrane helix</keyword>
<evidence type="ECO:0000313" key="3">
    <source>
        <dbReference type="EMBL" id="MBF4474529.1"/>
    </source>
</evidence>
<protein>
    <submittedName>
        <fullName evidence="3">Uncharacterized protein</fullName>
    </submittedName>
</protein>
<evidence type="ECO:0000313" key="4">
    <source>
        <dbReference type="Proteomes" id="UP000606900"/>
    </source>
</evidence>
<reference evidence="3" key="1">
    <citation type="submission" date="2020-10" db="EMBL/GenBank/DDBJ databases">
        <title>Dehalococcoides mccartyi of a TCE/Cr reducing biochatode.</title>
        <authorList>
            <person name="Matturro B."/>
        </authorList>
    </citation>
    <scope>NUCLEOTIDE SEQUENCE</scope>
    <source>
        <strain evidence="3">Bin2</strain>
    </source>
</reference>
<organism evidence="3 4">
    <name type="scientific">Methanobacterium formicicum</name>
    <dbReference type="NCBI Taxonomy" id="2162"/>
    <lineage>
        <taxon>Archaea</taxon>
        <taxon>Methanobacteriati</taxon>
        <taxon>Methanobacteriota</taxon>
        <taxon>Methanomada group</taxon>
        <taxon>Methanobacteria</taxon>
        <taxon>Methanobacteriales</taxon>
        <taxon>Methanobacteriaceae</taxon>
        <taxon>Methanobacterium</taxon>
    </lineage>
</organism>
<feature type="transmembrane region" description="Helical" evidence="2">
    <location>
        <begin position="364"/>
        <end position="385"/>
    </location>
</feature>
<feature type="coiled-coil region" evidence="1">
    <location>
        <begin position="406"/>
        <end position="433"/>
    </location>
</feature>
<evidence type="ECO:0000256" key="2">
    <source>
        <dbReference type="SAM" id="Phobius"/>
    </source>
</evidence>
<keyword evidence="2" id="KW-0472">Membrane</keyword>
<accession>A0A843AIA6</accession>
<keyword evidence="2" id="KW-0812">Transmembrane</keyword>
<gene>
    <name evidence="3" type="ORF">ISP06_03530</name>
</gene>
<dbReference type="Proteomes" id="UP000606900">
    <property type="component" value="Unassembled WGS sequence"/>
</dbReference>
<feature type="transmembrane region" description="Helical" evidence="2">
    <location>
        <begin position="283"/>
        <end position="316"/>
    </location>
</feature>
<dbReference type="AlphaFoldDB" id="A0A843AIA6"/>
<evidence type="ECO:0000256" key="1">
    <source>
        <dbReference type="SAM" id="Coils"/>
    </source>
</evidence>
<comment type="caution">
    <text evidence="3">The sequence shown here is derived from an EMBL/GenBank/DDBJ whole genome shotgun (WGS) entry which is preliminary data.</text>
</comment>
<name>A0A843AIA6_METFO</name>
<sequence length="903" mass="97518">MSYQEELLIRIRSAYESGGFNKLDADLSRARGGYTQLQTTSGKATSNMSSQMSSASASVKSFGSTVVGAFDGLGGMITGVVAGFGLVTMATTAWQGATQAQLNKMLLTKKYGADMAESLVKSIQQIVAAVPGDDTFMNSFLSGVARVGDIKNVDTLKNVAYVASDYMNASLAAGKMGYEIQQDLTKYILYGNTAELERGSILSAQVDSLKNKATIEERVKAMNEAMKKLGLDGLSQLESAGNMWEEVKGNIQLILTQFGTELLPYVQAAFKWFLNLNESTGGWAARIVVISGIIIALVPILGMLAGPFATGAALAWKMVAAVTGLKAASTGAAAGQQTLDKWLNTSANSAAQGTSRLRAFATSAAGVTLGLAAMVAALMAVTYYISQANSAQVAWGKVETQRKDQINAFSATIQKLENKKSDLIKKRDELIKQGKSVVEINQQISDTEIAITSNTNASKDATDRYNKSLEQKKLLESAGEGRISISKTNAEAASKGVSPEEYIQAYGDADTYEAMYKQAKLLRDIQGPYDKQAGTIDRINKGTDTYAQLMKSNSNVFKEYKQDYKDYAKSSEDFFRAMDKGDIGGMITAGVMSGFYQFKVGLVETKVSVMSWMQDTGNAIKQPFIDAYNWIVSSWNGLPAWFGSLGGRIGQLWGDVVNYFNDKTTIGGQVYDALKKIYCIIMGCSPGIIPALQQLYLYAVFVFNAILSPVIAAKNTIENFVNYILLRIEFLKNDIITKWNLARAIVGQWIGTGVSVFSDPIGWAQQKYNEAKSFISPWIGSGVSVATNAIDLAKDAWQRFKDFVQNPVKAVVDVVFNSPSAGSPTEVDYLYGQGSYYEADYRPIVTSTTSVSPMSSSSTTSKIVISEGAVKVEVGSIDSSERVKEVENAVTMALSGLNDSKGR</sequence>
<proteinExistence type="predicted"/>
<dbReference type="RefSeq" id="WP_276698533.1">
    <property type="nucleotide sequence ID" value="NZ_JADIIL010000014.1"/>
</dbReference>
<dbReference type="EMBL" id="JADIIL010000014">
    <property type="protein sequence ID" value="MBF4474529.1"/>
    <property type="molecule type" value="Genomic_DNA"/>
</dbReference>